<reference evidence="1 2" key="1">
    <citation type="journal article" date="2018" name="Front. Plant Sci.">
        <title>Red Clover (Trifolium pratense) and Zigzag Clover (T. medium) - A Picture of Genomic Similarities and Differences.</title>
        <authorList>
            <person name="Dluhosova J."/>
            <person name="Istvanek J."/>
            <person name="Nedelnik J."/>
            <person name="Repkova J."/>
        </authorList>
    </citation>
    <scope>NUCLEOTIDE SEQUENCE [LARGE SCALE GENOMIC DNA]</scope>
    <source>
        <strain evidence="2">cv. 10/8</strain>
        <tissue evidence="1">Leaf</tissue>
    </source>
</reference>
<name>A0A392VZI6_9FABA</name>
<organism evidence="1 2">
    <name type="scientific">Trifolium medium</name>
    <dbReference type="NCBI Taxonomy" id="97028"/>
    <lineage>
        <taxon>Eukaryota</taxon>
        <taxon>Viridiplantae</taxon>
        <taxon>Streptophyta</taxon>
        <taxon>Embryophyta</taxon>
        <taxon>Tracheophyta</taxon>
        <taxon>Spermatophyta</taxon>
        <taxon>Magnoliopsida</taxon>
        <taxon>eudicotyledons</taxon>
        <taxon>Gunneridae</taxon>
        <taxon>Pentapetalae</taxon>
        <taxon>rosids</taxon>
        <taxon>fabids</taxon>
        <taxon>Fabales</taxon>
        <taxon>Fabaceae</taxon>
        <taxon>Papilionoideae</taxon>
        <taxon>50 kb inversion clade</taxon>
        <taxon>NPAAA clade</taxon>
        <taxon>Hologalegina</taxon>
        <taxon>IRL clade</taxon>
        <taxon>Trifolieae</taxon>
        <taxon>Trifolium</taxon>
    </lineage>
</organism>
<sequence length="46" mass="5091">DGVVSETRERVVLKAYVLSRSYKVVEGARGCVCYVCVVENRREVGG</sequence>
<feature type="non-terminal residue" evidence="1">
    <location>
        <position position="1"/>
    </location>
</feature>
<comment type="caution">
    <text evidence="1">The sequence shown here is derived from an EMBL/GenBank/DDBJ whole genome shotgun (WGS) entry which is preliminary data.</text>
</comment>
<dbReference type="EMBL" id="LXQA011339994">
    <property type="protein sequence ID" value="MCI93824.1"/>
    <property type="molecule type" value="Genomic_DNA"/>
</dbReference>
<dbReference type="Proteomes" id="UP000265520">
    <property type="component" value="Unassembled WGS sequence"/>
</dbReference>
<dbReference type="AlphaFoldDB" id="A0A392VZI6"/>
<evidence type="ECO:0000313" key="2">
    <source>
        <dbReference type="Proteomes" id="UP000265520"/>
    </source>
</evidence>
<proteinExistence type="predicted"/>
<accession>A0A392VZI6</accession>
<keyword evidence="2" id="KW-1185">Reference proteome</keyword>
<evidence type="ECO:0000313" key="1">
    <source>
        <dbReference type="EMBL" id="MCI93824.1"/>
    </source>
</evidence>
<protein>
    <submittedName>
        <fullName evidence="1">Uncharacterized protein</fullName>
    </submittedName>
</protein>